<organism evidence="2 3">
    <name type="scientific">Euplotes crassus</name>
    <dbReference type="NCBI Taxonomy" id="5936"/>
    <lineage>
        <taxon>Eukaryota</taxon>
        <taxon>Sar</taxon>
        <taxon>Alveolata</taxon>
        <taxon>Ciliophora</taxon>
        <taxon>Intramacronucleata</taxon>
        <taxon>Spirotrichea</taxon>
        <taxon>Hypotrichia</taxon>
        <taxon>Euplotida</taxon>
        <taxon>Euplotidae</taxon>
        <taxon>Moneuplotes</taxon>
    </lineage>
</organism>
<feature type="compositionally biased region" description="Basic and acidic residues" evidence="1">
    <location>
        <begin position="26"/>
        <end position="46"/>
    </location>
</feature>
<feature type="compositionally biased region" description="Basic and acidic residues" evidence="1">
    <location>
        <begin position="55"/>
        <end position="74"/>
    </location>
</feature>
<evidence type="ECO:0000256" key="1">
    <source>
        <dbReference type="SAM" id="MobiDB-lite"/>
    </source>
</evidence>
<sequence length="74" mass="8598">MYLPGARQDVYLMHYNMMKPAYDGVQEDKENDVHKRQDEPERKGDLEMANLNGDQKVEGIVKQANDGERKSEED</sequence>
<dbReference type="EMBL" id="CAMPGE010009586">
    <property type="protein sequence ID" value="CAI2368452.1"/>
    <property type="molecule type" value="Genomic_DNA"/>
</dbReference>
<accession>A0AAD1UKG6</accession>
<feature type="region of interest" description="Disordered" evidence="1">
    <location>
        <begin position="23"/>
        <end position="74"/>
    </location>
</feature>
<evidence type="ECO:0000313" key="2">
    <source>
        <dbReference type="EMBL" id="CAI2368452.1"/>
    </source>
</evidence>
<gene>
    <name evidence="2" type="ORF">ECRASSUSDP1_LOCUS9745</name>
</gene>
<dbReference type="Proteomes" id="UP001295684">
    <property type="component" value="Unassembled WGS sequence"/>
</dbReference>
<proteinExistence type="predicted"/>
<name>A0AAD1UKG6_EUPCR</name>
<comment type="caution">
    <text evidence="2">The sequence shown here is derived from an EMBL/GenBank/DDBJ whole genome shotgun (WGS) entry which is preliminary data.</text>
</comment>
<protein>
    <submittedName>
        <fullName evidence="2">Uncharacterized protein</fullName>
    </submittedName>
</protein>
<dbReference type="AlphaFoldDB" id="A0AAD1UKG6"/>
<evidence type="ECO:0000313" key="3">
    <source>
        <dbReference type="Proteomes" id="UP001295684"/>
    </source>
</evidence>
<keyword evidence="3" id="KW-1185">Reference proteome</keyword>
<reference evidence="2" key="1">
    <citation type="submission" date="2023-07" db="EMBL/GenBank/DDBJ databases">
        <authorList>
            <consortium name="AG Swart"/>
            <person name="Singh M."/>
            <person name="Singh A."/>
            <person name="Seah K."/>
            <person name="Emmerich C."/>
        </authorList>
    </citation>
    <scope>NUCLEOTIDE SEQUENCE</scope>
    <source>
        <strain evidence="2">DP1</strain>
    </source>
</reference>